<dbReference type="InterPro" id="IPR044144">
    <property type="entry name" value="SAF_UxaA/GarD"/>
</dbReference>
<dbReference type="InterPro" id="IPR052172">
    <property type="entry name" value="UxaA_altronate/galactarate_dh"/>
</dbReference>
<dbReference type="PANTHER" id="PTHR30536">
    <property type="entry name" value="ALTRONATE/GALACTARATE DEHYDRATASE"/>
    <property type="match status" value="1"/>
</dbReference>
<protein>
    <submittedName>
        <fullName evidence="3">Dehydratase</fullName>
    </submittedName>
</protein>
<dbReference type="RefSeq" id="WP_038062365.1">
    <property type="nucleotide sequence ID" value="NZ_JPSL02000034.1"/>
</dbReference>
<accession>A0A0A2WRR5</accession>
<keyword evidence="4" id="KW-1185">Reference proteome</keyword>
<dbReference type="PATRIC" id="fig|276.5.peg.678"/>
<gene>
    <name evidence="3" type="ORF">THFILI_01090</name>
</gene>
<evidence type="ECO:0000313" key="4">
    <source>
        <dbReference type="Proteomes" id="UP000030364"/>
    </source>
</evidence>
<dbReference type="Gene3D" id="2.30.130.110">
    <property type="match status" value="1"/>
</dbReference>
<sequence length="98" mass="10538">MRKAAAHKRGDDVAVAVVDLSPGEEVEVAVLEGGEPLRIQVAEPIPLGHKLALRPIGEGEVVREYGEPIGRSLRPIPAGAHVHTHNLRSLRWDFGGGR</sequence>
<keyword evidence="1" id="KW-0456">Lyase</keyword>
<name>A0A0A2WRR5_THEFI</name>
<dbReference type="AlphaFoldDB" id="A0A0A2WRR5"/>
<dbReference type="Pfam" id="PF08666">
    <property type="entry name" value="SAF"/>
    <property type="match status" value="1"/>
</dbReference>
<dbReference type="SMART" id="SM00858">
    <property type="entry name" value="SAF"/>
    <property type="match status" value="1"/>
</dbReference>
<proteinExistence type="predicted"/>
<dbReference type="CDD" id="cd11613">
    <property type="entry name" value="SAF_AH_GD"/>
    <property type="match status" value="1"/>
</dbReference>
<dbReference type="PANTHER" id="PTHR30536:SF5">
    <property type="entry name" value="ALTRONATE DEHYDRATASE"/>
    <property type="match status" value="1"/>
</dbReference>
<dbReference type="Proteomes" id="UP000030364">
    <property type="component" value="Unassembled WGS sequence"/>
</dbReference>
<dbReference type="InterPro" id="IPR013974">
    <property type="entry name" value="SAF"/>
</dbReference>
<dbReference type="GO" id="GO:0016829">
    <property type="term" value="F:lyase activity"/>
    <property type="evidence" value="ECO:0007669"/>
    <property type="project" value="UniProtKB-KW"/>
</dbReference>
<dbReference type="EMBL" id="JPSL02000034">
    <property type="protein sequence ID" value="KGQ22508.1"/>
    <property type="molecule type" value="Genomic_DNA"/>
</dbReference>
<feature type="domain" description="SAF" evidence="2">
    <location>
        <begin position="11"/>
        <end position="88"/>
    </location>
</feature>
<evidence type="ECO:0000313" key="3">
    <source>
        <dbReference type="EMBL" id="KGQ22508.1"/>
    </source>
</evidence>
<dbReference type="STRING" id="276.THFILI_01090"/>
<evidence type="ECO:0000256" key="1">
    <source>
        <dbReference type="ARBA" id="ARBA00023239"/>
    </source>
</evidence>
<reference evidence="3 4" key="1">
    <citation type="journal article" date="2015" name="Genome Announc.">
        <title>Draft Genome Sequence of the Thermophile Thermus filiformis ATCC 43280, Producer of Carotenoid-(Di)glucoside-Branched Fatty Acid (Di)esters and Source of Hyperthermostable Enzymes of Biotechnological Interest.</title>
        <authorList>
            <person name="Mandelli F."/>
            <person name="Oliveira Ramires B."/>
            <person name="Couger M.B."/>
            <person name="Paixao D.A."/>
            <person name="Camilo C.M."/>
            <person name="Polikarpov I."/>
            <person name="Prade R."/>
            <person name="Riano-Pachon D.M."/>
            <person name="Squina F.M."/>
        </authorList>
    </citation>
    <scope>NUCLEOTIDE SEQUENCE [LARGE SCALE GENOMIC DNA]</scope>
    <source>
        <strain evidence="3 4">ATCC 43280</strain>
    </source>
</reference>
<dbReference type="GO" id="GO:0019698">
    <property type="term" value="P:D-galacturonate catabolic process"/>
    <property type="evidence" value="ECO:0007669"/>
    <property type="project" value="TreeGrafter"/>
</dbReference>
<dbReference type="OrthoDB" id="9804574at2"/>
<organism evidence="3 4">
    <name type="scientific">Thermus filiformis</name>
    <dbReference type="NCBI Taxonomy" id="276"/>
    <lineage>
        <taxon>Bacteria</taxon>
        <taxon>Thermotogati</taxon>
        <taxon>Deinococcota</taxon>
        <taxon>Deinococci</taxon>
        <taxon>Thermales</taxon>
        <taxon>Thermaceae</taxon>
        <taxon>Thermus</taxon>
    </lineage>
</organism>
<evidence type="ECO:0000259" key="2">
    <source>
        <dbReference type="SMART" id="SM00858"/>
    </source>
</evidence>
<comment type="caution">
    <text evidence="3">The sequence shown here is derived from an EMBL/GenBank/DDBJ whole genome shotgun (WGS) entry which is preliminary data.</text>
</comment>